<evidence type="ECO:0008006" key="4">
    <source>
        <dbReference type="Google" id="ProtNLM"/>
    </source>
</evidence>
<feature type="compositionally biased region" description="Basic and acidic residues" evidence="1">
    <location>
        <begin position="393"/>
        <end position="403"/>
    </location>
</feature>
<dbReference type="SUPFAM" id="SSF140459">
    <property type="entry name" value="PE/PPE dimer-like"/>
    <property type="match status" value="1"/>
</dbReference>
<feature type="compositionally biased region" description="Low complexity" evidence="1">
    <location>
        <begin position="302"/>
        <end position="319"/>
    </location>
</feature>
<organism evidence="2 3">
    <name type="scientific">Amycolatopsis pretoriensis</name>
    <dbReference type="NCBI Taxonomy" id="218821"/>
    <lineage>
        <taxon>Bacteria</taxon>
        <taxon>Bacillati</taxon>
        <taxon>Actinomycetota</taxon>
        <taxon>Actinomycetes</taxon>
        <taxon>Pseudonocardiales</taxon>
        <taxon>Pseudonocardiaceae</taxon>
        <taxon>Amycolatopsis</taxon>
    </lineage>
</organism>
<dbReference type="Proteomes" id="UP000198878">
    <property type="component" value="Unassembled WGS sequence"/>
</dbReference>
<dbReference type="AlphaFoldDB" id="A0A1H5QZ54"/>
<dbReference type="InterPro" id="IPR038332">
    <property type="entry name" value="PPE_sf"/>
</dbReference>
<feature type="region of interest" description="Disordered" evidence="1">
    <location>
        <begin position="302"/>
        <end position="432"/>
    </location>
</feature>
<gene>
    <name evidence="2" type="ORF">SAMN05421837_105591</name>
</gene>
<protein>
    <recommendedName>
        <fullName evidence="4">PPE family protein</fullName>
    </recommendedName>
</protein>
<keyword evidence="3" id="KW-1185">Reference proteome</keyword>
<feature type="compositionally biased region" description="Gly residues" evidence="1">
    <location>
        <begin position="320"/>
        <end position="352"/>
    </location>
</feature>
<feature type="compositionally biased region" description="Polar residues" evidence="1">
    <location>
        <begin position="183"/>
        <end position="193"/>
    </location>
</feature>
<proteinExistence type="predicted"/>
<dbReference type="OrthoDB" id="3638297at2"/>
<feature type="compositionally biased region" description="Polar residues" evidence="1">
    <location>
        <begin position="208"/>
        <end position="251"/>
    </location>
</feature>
<sequence length="432" mass="44237">MVTEGPLTAAQIYEQITGGEGTDSLSDAEVSARNLTSRMVERAQRISALRTKTLSGWQGGAGEAAADATLPLVRAAADDAVHLKTAQTAVGSQMDAFGTAKNSVKAVAPAPPQITARDILHIFTGEGAGSYATKVAGWQADSQANIEAFGAYHSASTTNGVQMPAQYAQLADSGAPVSMTAPRDSTPSKTAGPTDTGEWARNPKQPVVPSQQNRQTVQPGQRPGQDQYTNQTQNQFHNQVHQPGTDNTHANSYVPKPVMPPAAAQGGYQFGPTGQPVSNLGDDYSFGPGGGGYTGGFGNDGYGSNTGYRPRTGTAPGTGTTPGTGRGTVPGTGPGTPGPRGTGTNPGTGQRGPGANTGARLPDERLNSGPTRGATGARGANGIPMGGAMGGGRGKEEDREKKKAPYLQNPDPDETFGGFIEKPMPPVIGEKK</sequence>
<feature type="region of interest" description="Disordered" evidence="1">
    <location>
        <begin position="172"/>
        <end position="285"/>
    </location>
</feature>
<evidence type="ECO:0000313" key="3">
    <source>
        <dbReference type="Proteomes" id="UP000198878"/>
    </source>
</evidence>
<evidence type="ECO:0000256" key="1">
    <source>
        <dbReference type="SAM" id="MobiDB-lite"/>
    </source>
</evidence>
<reference evidence="3" key="1">
    <citation type="submission" date="2016-10" db="EMBL/GenBank/DDBJ databases">
        <authorList>
            <person name="Varghese N."/>
            <person name="Submissions S."/>
        </authorList>
    </citation>
    <scope>NUCLEOTIDE SEQUENCE [LARGE SCALE GENOMIC DNA]</scope>
    <source>
        <strain evidence="3">DSM 44654</strain>
    </source>
</reference>
<dbReference type="STRING" id="218821.SAMN05421837_105591"/>
<dbReference type="RefSeq" id="WP_086678345.1">
    <property type="nucleotide sequence ID" value="NZ_FNUJ01000005.1"/>
</dbReference>
<dbReference type="EMBL" id="FNUJ01000005">
    <property type="protein sequence ID" value="SEF31114.1"/>
    <property type="molecule type" value="Genomic_DNA"/>
</dbReference>
<accession>A0A1H5QZ54</accession>
<evidence type="ECO:0000313" key="2">
    <source>
        <dbReference type="EMBL" id="SEF31114.1"/>
    </source>
</evidence>
<name>A0A1H5QZ54_9PSEU</name>
<feature type="compositionally biased region" description="Low complexity" evidence="1">
    <location>
        <begin position="371"/>
        <end position="383"/>
    </location>
</feature>
<dbReference type="Gene3D" id="1.20.1260.20">
    <property type="entry name" value="PPE superfamily"/>
    <property type="match status" value="1"/>
</dbReference>